<feature type="chain" id="PRO_5009535513" description="DUF4440 domain-containing protein" evidence="1">
    <location>
        <begin position="22"/>
        <end position="143"/>
    </location>
</feature>
<keyword evidence="1" id="KW-0732">Signal</keyword>
<comment type="caution">
    <text evidence="2">The sequence shown here is derived from an EMBL/GenBank/DDBJ whole genome shotgun (WGS) entry which is preliminary data.</text>
</comment>
<dbReference type="Proteomes" id="UP000177167">
    <property type="component" value="Unassembled WGS sequence"/>
</dbReference>
<evidence type="ECO:0008006" key="4">
    <source>
        <dbReference type="Google" id="ProtNLM"/>
    </source>
</evidence>
<organism evidence="2 3">
    <name type="scientific">Candidatus Yanofskybacteria bacterium RIFCSPHIGHO2_02_FULL_41_11</name>
    <dbReference type="NCBI Taxonomy" id="1802675"/>
    <lineage>
        <taxon>Bacteria</taxon>
        <taxon>Candidatus Yanofskyibacteriota</taxon>
    </lineage>
</organism>
<evidence type="ECO:0000313" key="2">
    <source>
        <dbReference type="EMBL" id="OGN09196.1"/>
    </source>
</evidence>
<gene>
    <name evidence="2" type="ORF">A3J46_03730</name>
</gene>
<accession>A0A1F8FAA9</accession>
<evidence type="ECO:0000256" key="1">
    <source>
        <dbReference type="SAM" id="SignalP"/>
    </source>
</evidence>
<dbReference type="AlphaFoldDB" id="A0A1F8FAA9"/>
<proteinExistence type="predicted"/>
<feature type="signal peptide" evidence="1">
    <location>
        <begin position="1"/>
        <end position="21"/>
    </location>
</feature>
<sequence>MVSKLLFVALLILSMPLYSCAQRLPPFDNEQWEINYQLLERVELFYSSLASGRYDQIEQMAGQNIKNSFNTEALESVFKNSSVYTNSPVVDALFLPFAVTRANVFYGFEKETPYYVCEKMIWQRVDGDWYFTATRIDCRLEIR</sequence>
<evidence type="ECO:0000313" key="3">
    <source>
        <dbReference type="Proteomes" id="UP000177167"/>
    </source>
</evidence>
<reference evidence="2 3" key="1">
    <citation type="journal article" date="2016" name="Nat. Commun.">
        <title>Thousands of microbial genomes shed light on interconnected biogeochemical processes in an aquifer system.</title>
        <authorList>
            <person name="Anantharaman K."/>
            <person name="Brown C.T."/>
            <person name="Hug L.A."/>
            <person name="Sharon I."/>
            <person name="Castelle C.J."/>
            <person name="Probst A.J."/>
            <person name="Thomas B.C."/>
            <person name="Singh A."/>
            <person name="Wilkins M.J."/>
            <person name="Karaoz U."/>
            <person name="Brodie E.L."/>
            <person name="Williams K.H."/>
            <person name="Hubbard S.S."/>
            <person name="Banfield J.F."/>
        </authorList>
    </citation>
    <scope>NUCLEOTIDE SEQUENCE [LARGE SCALE GENOMIC DNA]</scope>
</reference>
<dbReference type="EMBL" id="MGJP01000042">
    <property type="protein sequence ID" value="OGN09196.1"/>
    <property type="molecule type" value="Genomic_DNA"/>
</dbReference>
<protein>
    <recommendedName>
        <fullName evidence="4">DUF4440 domain-containing protein</fullName>
    </recommendedName>
</protein>
<name>A0A1F8FAA9_9BACT</name>